<accession>A0AB34X0F8</accession>
<dbReference type="EMBL" id="LSDN01000012">
    <property type="protein sequence ID" value="KXB81231.1"/>
    <property type="molecule type" value="Genomic_DNA"/>
</dbReference>
<proteinExistence type="predicted"/>
<organism evidence="1 2">
    <name type="scientific">Varibaculum cambriense</name>
    <dbReference type="NCBI Taxonomy" id="184870"/>
    <lineage>
        <taxon>Bacteria</taxon>
        <taxon>Bacillati</taxon>
        <taxon>Actinomycetota</taxon>
        <taxon>Actinomycetes</taxon>
        <taxon>Actinomycetales</taxon>
        <taxon>Actinomycetaceae</taxon>
        <taxon>Varibaculum</taxon>
    </lineage>
</organism>
<name>A0AB34X0F8_9ACTO</name>
<sequence length="70" mass="7679">MLANTASCQVMQEKINASIESLRILMDAAAINRVDAEDDFSAALLAVSDTAFECRDKLEAASNKMWEAIR</sequence>
<dbReference type="Proteomes" id="UP000070572">
    <property type="component" value="Unassembled WGS sequence"/>
</dbReference>
<gene>
    <name evidence="1" type="ORF">HMPREF1862_00592</name>
</gene>
<evidence type="ECO:0000313" key="1">
    <source>
        <dbReference type="EMBL" id="KXB81231.1"/>
    </source>
</evidence>
<evidence type="ECO:0000313" key="2">
    <source>
        <dbReference type="Proteomes" id="UP000070572"/>
    </source>
</evidence>
<dbReference type="RefSeq" id="WP_060920230.1">
    <property type="nucleotide sequence ID" value="NZ_KQ960682.1"/>
</dbReference>
<protein>
    <submittedName>
        <fullName evidence="1">Uncharacterized protein</fullName>
    </submittedName>
</protein>
<reference evidence="1 2" key="1">
    <citation type="submission" date="2016-01" db="EMBL/GenBank/DDBJ databases">
        <authorList>
            <person name="Mitreva M."/>
            <person name="Pepin K.H."/>
            <person name="Mihindukulasuriya K.A."/>
            <person name="Fulton R."/>
            <person name="Fronick C."/>
            <person name="O'Laughlin M."/>
            <person name="Miner T."/>
            <person name="Herter B."/>
            <person name="Rosa B.A."/>
            <person name="Cordes M."/>
            <person name="Tomlinson C."/>
            <person name="Wollam A."/>
            <person name="Palsikar V.B."/>
            <person name="Mardis E.R."/>
            <person name="Wilson R.K."/>
        </authorList>
    </citation>
    <scope>NUCLEOTIDE SEQUENCE [LARGE SCALE GENOMIC DNA]</scope>
    <source>
        <strain evidence="1 2">DNF00696</strain>
    </source>
</reference>
<dbReference type="AlphaFoldDB" id="A0AB34X0F8"/>
<comment type="caution">
    <text evidence="1">The sequence shown here is derived from an EMBL/GenBank/DDBJ whole genome shotgun (WGS) entry which is preliminary data.</text>
</comment>